<organism evidence="7 8">
    <name type="scientific">Gymnopilus junonius</name>
    <name type="common">Spectacular rustgill mushroom</name>
    <name type="synonym">Gymnopilus spectabilis subsp. junonius</name>
    <dbReference type="NCBI Taxonomy" id="109634"/>
    <lineage>
        <taxon>Eukaryota</taxon>
        <taxon>Fungi</taxon>
        <taxon>Dikarya</taxon>
        <taxon>Basidiomycota</taxon>
        <taxon>Agaricomycotina</taxon>
        <taxon>Agaricomycetes</taxon>
        <taxon>Agaricomycetidae</taxon>
        <taxon>Agaricales</taxon>
        <taxon>Agaricineae</taxon>
        <taxon>Hymenogastraceae</taxon>
        <taxon>Gymnopilus</taxon>
    </lineage>
</organism>
<keyword evidence="4" id="KW-0539">Nucleus</keyword>
<dbReference type="EMBL" id="JADNYJ010000018">
    <property type="protein sequence ID" value="KAF8906583.1"/>
    <property type="molecule type" value="Genomic_DNA"/>
</dbReference>
<comment type="subcellular location">
    <subcellularLocation>
        <location evidence="1">Nucleus</location>
    </subcellularLocation>
</comment>
<dbReference type="PANTHER" id="PTHR12709:SF5">
    <property type="entry name" value="DNA-DIRECTED RNA POLYMERASE I SUBUNIT RPA43"/>
    <property type="match status" value="1"/>
</dbReference>
<evidence type="ECO:0000256" key="2">
    <source>
        <dbReference type="ARBA" id="ARBA00022478"/>
    </source>
</evidence>
<evidence type="ECO:0000259" key="6">
    <source>
        <dbReference type="Pfam" id="PF17875"/>
    </source>
</evidence>
<accession>A0A9P5NS12</accession>
<dbReference type="OrthoDB" id="10250504at2759"/>
<dbReference type="Gene3D" id="2.40.50.1060">
    <property type="match status" value="1"/>
</dbReference>
<reference evidence="7" key="1">
    <citation type="submission" date="2020-11" db="EMBL/GenBank/DDBJ databases">
        <authorList>
            <consortium name="DOE Joint Genome Institute"/>
            <person name="Ahrendt S."/>
            <person name="Riley R."/>
            <person name="Andreopoulos W."/>
            <person name="LaButti K."/>
            <person name="Pangilinan J."/>
            <person name="Ruiz-duenas F.J."/>
            <person name="Barrasa J.M."/>
            <person name="Sanchez-Garcia M."/>
            <person name="Camarero S."/>
            <person name="Miyauchi S."/>
            <person name="Serrano A."/>
            <person name="Linde D."/>
            <person name="Babiker R."/>
            <person name="Drula E."/>
            <person name="Ayuso-Fernandez I."/>
            <person name="Pacheco R."/>
            <person name="Padilla G."/>
            <person name="Ferreira P."/>
            <person name="Barriuso J."/>
            <person name="Kellner H."/>
            <person name="Castanera R."/>
            <person name="Alfaro M."/>
            <person name="Ramirez L."/>
            <person name="Pisabarro A.G."/>
            <person name="Kuo A."/>
            <person name="Tritt A."/>
            <person name="Lipzen A."/>
            <person name="He G."/>
            <person name="Yan M."/>
            <person name="Ng V."/>
            <person name="Cullen D."/>
            <person name="Martin F."/>
            <person name="Rosso M.-N."/>
            <person name="Henrissat B."/>
            <person name="Hibbett D."/>
            <person name="Martinez A.T."/>
            <person name="Grigoriev I.V."/>
        </authorList>
    </citation>
    <scope>NUCLEOTIDE SEQUENCE</scope>
    <source>
        <strain evidence="7">AH 44721</strain>
    </source>
</reference>
<evidence type="ECO:0000313" key="8">
    <source>
        <dbReference type="Proteomes" id="UP000724874"/>
    </source>
</evidence>
<gene>
    <name evidence="7" type="ORF">CPB84DRAFT_1770153</name>
</gene>
<dbReference type="Pfam" id="PF17875">
    <property type="entry name" value="RPA43_OB"/>
    <property type="match status" value="1"/>
</dbReference>
<dbReference type="InterPro" id="IPR041901">
    <property type="entry name" value="RNAP_I_Rpa43_N"/>
</dbReference>
<dbReference type="CDD" id="cd04328">
    <property type="entry name" value="RNAP_I_Rpa43_N"/>
    <property type="match status" value="1"/>
</dbReference>
<dbReference type="GO" id="GO:0006352">
    <property type="term" value="P:DNA-templated transcription initiation"/>
    <property type="evidence" value="ECO:0007669"/>
    <property type="project" value="InterPro"/>
</dbReference>
<name>A0A9P5NS12_GYMJU</name>
<evidence type="ECO:0000256" key="5">
    <source>
        <dbReference type="SAM" id="MobiDB-lite"/>
    </source>
</evidence>
<comment type="caution">
    <text evidence="7">The sequence shown here is derived from an EMBL/GenBank/DDBJ whole genome shotgun (WGS) entry which is preliminary data.</text>
</comment>
<feature type="region of interest" description="Disordered" evidence="5">
    <location>
        <begin position="135"/>
        <end position="163"/>
    </location>
</feature>
<evidence type="ECO:0000256" key="4">
    <source>
        <dbReference type="ARBA" id="ARBA00023242"/>
    </source>
</evidence>
<dbReference type="InterPro" id="IPR045113">
    <property type="entry name" value="Rpb7-like"/>
</dbReference>
<sequence>MSADAHFQIVNASLVLSVPPVFAANPRAGVEEMLDSMIMRYIPSLQGVVLSHENITFLDKAASIQCDCPFLVCTVAFDATVWSPRVGLNLSGKVSLCSPDHISLLVHRTFNVSIPRSHIPTDTWEFEYEPAENDPEFGRTAAQEQASPKEENDRSDIQQSSGRWVHKATGQILGSKDGVLEFTVIGYVHLRLDTSTVY</sequence>
<keyword evidence="3" id="KW-0804">Transcription</keyword>
<dbReference type="GO" id="GO:0006362">
    <property type="term" value="P:transcription elongation by RNA polymerase I"/>
    <property type="evidence" value="ECO:0007669"/>
    <property type="project" value="TreeGrafter"/>
</dbReference>
<dbReference type="Proteomes" id="UP000724874">
    <property type="component" value="Unassembled WGS sequence"/>
</dbReference>
<dbReference type="InterPro" id="IPR036898">
    <property type="entry name" value="RNA_pol_Rpb7-like_N_sf"/>
</dbReference>
<dbReference type="InterPro" id="IPR041178">
    <property type="entry name" value="RPA43_OB"/>
</dbReference>
<dbReference type="GO" id="GO:0005736">
    <property type="term" value="C:RNA polymerase I complex"/>
    <property type="evidence" value="ECO:0007669"/>
    <property type="project" value="TreeGrafter"/>
</dbReference>
<evidence type="ECO:0000256" key="3">
    <source>
        <dbReference type="ARBA" id="ARBA00023163"/>
    </source>
</evidence>
<dbReference type="PANTHER" id="PTHR12709">
    <property type="entry name" value="DNA-DIRECTED RNA POLYMERASE II, III"/>
    <property type="match status" value="1"/>
</dbReference>
<feature type="compositionally biased region" description="Basic and acidic residues" evidence="5">
    <location>
        <begin position="147"/>
        <end position="156"/>
    </location>
</feature>
<proteinExistence type="predicted"/>
<protein>
    <recommendedName>
        <fullName evidence="6">RPA43 OB domain-containing protein</fullName>
    </recommendedName>
</protein>
<evidence type="ECO:0000256" key="1">
    <source>
        <dbReference type="ARBA" id="ARBA00004123"/>
    </source>
</evidence>
<keyword evidence="8" id="KW-1185">Reference proteome</keyword>
<keyword evidence="2" id="KW-0240">DNA-directed RNA polymerase</keyword>
<evidence type="ECO:0000313" key="7">
    <source>
        <dbReference type="EMBL" id="KAF8906583.1"/>
    </source>
</evidence>
<dbReference type="Gene3D" id="3.30.1490.120">
    <property type="entry name" value="RNA polymerase Rpb7-like, N-terminal domain"/>
    <property type="match status" value="1"/>
</dbReference>
<feature type="domain" description="RPA43 OB" evidence="6">
    <location>
        <begin position="84"/>
        <end position="186"/>
    </location>
</feature>
<dbReference type="AlphaFoldDB" id="A0A9P5NS12"/>